<dbReference type="EMBL" id="JBBNFP010000070">
    <property type="protein sequence ID" value="MEQ2487710.1"/>
    <property type="molecule type" value="Genomic_DNA"/>
</dbReference>
<comment type="caution">
    <text evidence="2">The sequence shown here is derived from an EMBL/GenBank/DDBJ whole genome shotgun (WGS) entry which is preliminary data.</text>
</comment>
<feature type="compositionally biased region" description="Basic and acidic residues" evidence="1">
    <location>
        <begin position="221"/>
        <end position="232"/>
    </location>
</feature>
<evidence type="ECO:0000256" key="1">
    <source>
        <dbReference type="SAM" id="MobiDB-lite"/>
    </source>
</evidence>
<name>A0ABV1FTU7_9BACT</name>
<proteinExistence type="predicted"/>
<dbReference type="Proteomes" id="UP001487296">
    <property type="component" value="Unassembled WGS sequence"/>
</dbReference>
<evidence type="ECO:0000313" key="3">
    <source>
        <dbReference type="Proteomes" id="UP001487296"/>
    </source>
</evidence>
<protein>
    <submittedName>
        <fullName evidence="2">Uncharacterized protein</fullName>
    </submittedName>
</protein>
<gene>
    <name evidence="2" type="ORF">AAAT34_11745</name>
</gene>
<keyword evidence="3" id="KW-1185">Reference proteome</keyword>
<reference evidence="2 3" key="1">
    <citation type="submission" date="2024-04" db="EMBL/GenBank/DDBJ databases">
        <title>Human intestinal bacterial collection.</title>
        <authorList>
            <person name="Pauvert C."/>
            <person name="Hitch T.C.A."/>
            <person name="Clavel T."/>
        </authorList>
    </citation>
    <scope>NUCLEOTIDE SEQUENCE [LARGE SCALE GENOMIC DNA]</scope>
    <source>
        <strain evidence="2 3">CLA-AA-H145</strain>
    </source>
</reference>
<organism evidence="2 3">
    <name type="scientific">Hallella faecis</name>
    <dbReference type="NCBI Taxonomy" id="2841596"/>
    <lineage>
        <taxon>Bacteria</taxon>
        <taxon>Pseudomonadati</taxon>
        <taxon>Bacteroidota</taxon>
        <taxon>Bacteroidia</taxon>
        <taxon>Bacteroidales</taxon>
        <taxon>Prevotellaceae</taxon>
        <taxon>Hallella</taxon>
    </lineage>
</organism>
<feature type="region of interest" description="Disordered" evidence="1">
    <location>
        <begin position="212"/>
        <end position="232"/>
    </location>
</feature>
<sequence>MANSTNNNTFTVLIEFAKWYNGQGITRNYVSNLKSVQKDICEYLKNYPWNVKKDGYEYEVSQFAKKAILHPTKSYDFIEAVDSLLKEGDYLYARTIVEGISYIAEKFKKAIIAMTGTNTFNDKCSALKLFRKYLETDLSGLKVKGTYNNNNNTYRNAINKPMLAKIDGIVALANEIGEDKFIKWAIEQSYFFDPDIVAERMKKLIKDLENENTPLPARKTTKNDKDAEEGYSHSKMGGNTYYIEGNIKIPVTLSKDGNDFVRSLISNETGFTVGAGKDNIFQNYIISHLWGRAYDPRYYTNFWNIVLVPAWANSLLDKNGEEGSLASKLKATFMAISKKLYSKKLYKAKGVNWNGLNMTEPKIPNKDDVRKGDYSIKILCKKDNKGKCRPIKTIYITLR</sequence>
<dbReference type="RefSeq" id="WP_215760782.1">
    <property type="nucleotide sequence ID" value="NZ_JAHKBE010000073.1"/>
</dbReference>
<evidence type="ECO:0000313" key="2">
    <source>
        <dbReference type="EMBL" id="MEQ2487710.1"/>
    </source>
</evidence>
<accession>A0ABV1FTU7</accession>